<dbReference type="NCBIfam" id="TIGR00149">
    <property type="entry name" value="TIGR00149_YjbQ"/>
    <property type="match status" value="1"/>
</dbReference>
<name>A0A1I5TMG6_9EURY</name>
<dbReference type="OrthoDB" id="6663at2157"/>
<reference evidence="3" key="1">
    <citation type="submission" date="2016-10" db="EMBL/GenBank/DDBJ databases">
        <authorList>
            <person name="Varghese N."/>
            <person name="Submissions S."/>
        </authorList>
    </citation>
    <scope>NUCLEOTIDE SEQUENCE [LARGE SCALE GENOMIC DNA]</scope>
    <source>
        <strain evidence="3">CGMCC 1.10329</strain>
    </source>
</reference>
<dbReference type="AlphaFoldDB" id="A0A1I5TMG6"/>
<dbReference type="Gene3D" id="2.60.120.460">
    <property type="entry name" value="YjbQ-like"/>
    <property type="match status" value="1"/>
</dbReference>
<dbReference type="PROSITE" id="PS01314">
    <property type="entry name" value="UPF0047"/>
    <property type="match status" value="1"/>
</dbReference>
<dbReference type="RefSeq" id="WP_074878951.1">
    <property type="nucleotide sequence ID" value="NZ_FOXI01000010.1"/>
</dbReference>
<dbReference type="PANTHER" id="PTHR30615">
    <property type="entry name" value="UNCHARACTERIZED PROTEIN YJBQ-RELATED"/>
    <property type="match status" value="1"/>
</dbReference>
<protein>
    <submittedName>
        <fullName evidence="2">Secondary thiamine-phosphate synthase enzyme</fullName>
    </submittedName>
</protein>
<dbReference type="Proteomes" id="UP000183769">
    <property type="component" value="Unassembled WGS sequence"/>
</dbReference>
<dbReference type="PANTHER" id="PTHR30615:SF8">
    <property type="entry name" value="UPF0047 PROTEIN C4A8.02C"/>
    <property type="match status" value="1"/>
</dbReference>
<sequence>MSLQVETTARTDIVDVTAEVAEAVPSGIEHGVCTVFVPHTTAGVVVNENESRLLGDTERALDRLVPRGEGYDHDEVDDNADAHLRAMLLGESVAVPVVDGSLSLGTWQSILFVECDGPRTRSLEVRVTSR</sequence>
<dbReference type="PIRSF" id="PIRSF004681">
    <property type="entry name" value="UCP004681"/>
    <property type="match status" value="1"/>
</dbReference>
<keyword evidence="3" id="KW-1185">Reference proteome</keyword>
<proteinExistence type="inferred from homology"/>
<evidence type="ECO:0000256" key="1">
    <source>
        <dbReference type="ARBA" id="ARBA00005534"/>
    </source>
</evidence>
<evidence type="ECO:0000313" key="2">
    <source>
        <dbReference type="EMBL" id="SFP84230.1"/>
    </source>
</evidence>
<accession>A0A1I5TMG6</accession>
<dbReference type="InterPro" id="IPR001602">
    <property type="entry name" value="UPF0047_YjbQ-like"/>
</dbReference>
<dbReference type="EMBL" id="FOXI01000010">
    <property type="protein sequence ID" value="SFP84230.1"/>
    <property type="molecule type" value="Genomic_DNA"/>
</dbReference>
<gene>
    <name evidence="2" type="ORF">SAMN05216277_11017</name>
</gene>
<organism evidence="2 3">
    <name type="scientific">Halolamina pelagica</name>
    <dbReference type="NCBI Taxonomy" id="699431"/>
    <lineage>
        <taxon>Archaea</taxon>
        <taxon>Methanobacteriati</taxon>
        <taxon>Methanobacteriota</taxon>
        <taxon>Stenosarchaea group</taxon>
        <taxon>Halobacteria</taxon>
        <taxon>Halobacteriales</taxon>
        <taxon>Haloferacaceae</taxon>
    </lineage>
</organism>
<dbReference type="SUPFAM" id="SSF111038">
    <property type="entry name" value="YjbQ-like"/>
    <property type="match status" value="1"/>
</dbReference>
<comment type="similarity">
    <text evidence="1">Belongs to the UPF0047 family.</text>
</comment>
<dbReference type="InterPro" id="IPR035917">
    <property type="entry name" value="YjbQ-like_sf"/>
</dbReference>
<evidence type="ECO:0000313" key="3">
    <source>
        <dbReference type="Proteomes" id="UP000183769"/>
    </source>
</evidence>
<dbReference type="Pfam" id="PF01894">
    <property type="entry name" value="YjbQ"/>
    <property type="match status" value="1"/>
</dbReference>